<evidence type="ECO:0000313" key="2">
    <source>
        <dbReference type="EMBL" id="MFC5005109.1"/>
    </source>
</evidence>
<protein>
    <submittedName>
        <fullName evidence="2">Uncharacterized protein</fullName>
    </submittedName>
</protein>
<dbReference type="EMBL" id="JBHSIU010000068">
    <property type="protein sequence ID" value="MFC5005109.1"/>
    <property type="molecule type" value="Genomic_DNA"/>
</dbReference>
<reference evidence="3" key="1">
    <citation type="journal article" date="2019" name="Int. J. Syst. Evol. Microbiol.">
        <title>The Global Catalogue of Microorganisms (GCM) 10K type strain sequencing project: providing services to taxonomists for standard genome sequencing and annotation.</title>
        <authorList>
            <consortium name="The Broad Institute Genomics Platform"/>
            <consortium name="The Broad Institute Genome Sequencing Center for Infectious Disease"/>
            <person name="Wu L."/>
            <person name="Ma J."/>
        </authorList>
    </citation>
    <scope>NUCLEOTIDE SEQUENCE [LARGE SCALE GENOMIC DNA]</scope>
    <source>
        <strain evidence="3">CGMCC 4.7152</strain>
    </source>
</reference>
<sequence length="102" mass="11007">MAVLLGVLLQPAKATAAVCGGYWMIPSYSFVQNTNQLVAFTAIPGSIIGSTFNQATSAYPLNLYEQIQQDNSAGTIYMYLRNPGPGPVTAWPTNFIGLTWKC</sequence>
<keyword evidence="3" id="KW-1185">Reference proteome</keyword>
<organism evidence="2 3">
    <name type="scientific">Dactylosporangium cerinum</name>
    <dbReference type="NCBI Taxonomy" id="1434730"/>
    <lineage>
        <taxon>Bacteria</taxon>
        <taxon>Bacillati</taxon>
        <taxon>Actinomycetota</taxon>
        <taxon>Actinomycetes</taxon>
        <taxon>Micromonosporales</taxon>
        <taxon>Micromonosporaceae</taxon>
        <taxon>Dactylosporangium</taxon>
    </lineage>
</organism>
<name>A0ABV9WC95_9ACTN</name>
<dbReference type="RefSeq" id="WP_380125637.1">
    <property type="nucleotide sequence ID" value="NZ_JBHSIU010000068.1"/>
</dbReference>
<gene>
    <name evidence="2" type="ORF">ACFPIJ_45665</name>
</gene>
<accession>A0ABV9WC95</accession>
<dbReference type="Proteomes" id="UP001595912">
    <property type="component" value="Unassembled WGS sequence"/>
</dbReference>
<keyword evidence="1" id="KW-0732">Signal</keyword>
<evidence type="ECO:0000313" key="3">
    <source>
        <dbReference type="Proteomes" id="UP001595912"/>
    </source>
</evidence>
<feature type="chain" id="PRO_5046085355" evidence="1">
    <location>
        <begin position="17"/>
        <end position="102"/>
    </location>
</feature>
<evidence type="ECO:0000256" key="1">
    <source>
        <dbReference type="SAM" id="SignalP"/>
    </source>
</evidence>
<comment type="caution">
    <text evidence="2">The sequence shown here is derived from an EMBL/GenBank/DDBJ whole genome shotgun (WGS) entry which is preliminary data.</text>
</comment>
<proteinExistence type="predicted"/>
<feature type="signal peptide" evidence="1">
    <location>
        <begin position="1"/>
        <end position="16"/>
    </location>
</feature>